<evidence type="ECO:0000313" key="1">
    <source>
        <dbReference type="EMBL" id="MFC4910137.1"/>
    </source>
</evidence>
<keyword evidence="2" id="KW-1185">Reference proteome</keyword>
<name>A0ABV9U1E3_9ACTN</name>
<evidence type="ECO:0000313" key="2">
    <source>
        <dbReference type="Proteomes" id="UP001595872"/>
    </source>
</evidence>
<dbReference type="Proteomes" id="UP001595872">
    <property type="component" value="Unassembled WGS sequence"/>
</dbReference>
<dbReference type="EMBL" id="JBHSIT010000006">
    <property type="protein sequence ID" value="MFC4910137.1"/>
    <property type="molecule type" value="Genomic_DNA"/>
</dbReference>
<accession>A0ABV9U1E3</accession>
<reference evidence="2" key="1">
    <citation type="journal article" date="2019" name="Int. J. Syst. Evol. Microbiol.">
        <title>The Global Catalogue of Microorganisms (GCM) 10K type strain sequencing project: providing services to taxonomists for standard genome sequencing and annotation.</title>
        <authorList>
            <consortium name="The Broad Institute Genomics Platform"/>
            <consortium name="The Broad Institute Genome Sequencing Center for Infectious Disease"/>
            <person name="Wu L."/>
            <person name="Ma J."/>
        </authorList>
    </citation>
    <scope>NUCLEOTIDE SEQUENCE [LARGE SCALE GENOMIC DNA]</scope>
    <source>
        <strain evidence="2">KLKA75</strain>
    </source>
</reference>
<comment type="caution">
    <text evidence="1">The sequence shown here is derived from an EMBL/GenBank/DDBJ whole genome shotgun (WGS) entry which is preliminary data.</text>
</comment>
<proteinExistence type="predicted"/>
<organism evidence="1 2">
    <name type="scientific">Actinomadura gamaensis</name>
    <dbReference type="NCBI Taxonomy" id="1763541"/>
    <lineage>
        <taxon>Bacteria</taxon>
        <taxon>Bacillati</taxon>
        <taxon>Actinomycetota</taxon>
        <taxon>Actinomycetes</taxon>
        <taxon>Streptosporangiales</taxon>
        <taxon>Thermomonosporaceae</taxon>
        <taxon>Actinomadura</taxon>
    </lineage>
</organism>
<gene>
    <name evidence="1" type="ORF">ACFPCY_22670</name>
</gene>
<dbReference type="RefSeq" id="WP_378258199.1">
    <property type="nucleotide sequence ID" value="NZ_JBHSIT010000006.1"/>
</dbReference>
<sequence length="126" mass="12884">MTQYFARARAQQGCSAATLQGTYLFAGDGVSVSGSTTAPLAFAGSERFNGAGAVTGISTSSFNGTITRNSAFTGTYTVASNCTGTLTIGTTLHFDLYVAPSGNDFVYAQTDPGSVSATTEHRATRA</sequence>
<protein>
    <submittedName>
        <fullName evidence="1">Uncharacterized protein</fullName>
    </submittedName>
</protein>